<keyword evidence="1 3" id="KW-0378">Hydrolase</keyword>
<sequence>MSTQCFIYKNWEQLSLKASFFPAAKTAAKNRTILYFHGGGFLFGEREDLQPYLELFLESGLNVLSFDYPLAPETPLSEIVDCLEEAVRWFLENYQTQLKLSEPDFFLFGRSAGGYLASILTTNNYEHQRGLIRFYGYHHFDHSDFVLPNAFYQRFPKVPPLIAQQSIKKRPTIDGTLAERFSLYLSARQYGNWLSYLGPITDKLTVNTEQLEQFPPVFMAHCQNDPDVPIDSSRQLSEAVEHCLFLELDLAEHDFDREENPAATEVYQKLIDWLNDQTQG</sequence>
<dbReference type="SUPFAM" id="SSF53474">
    <property type="entry name" value="alpha/beta-Hydrolases"/>
    <property type="match status" value="1"/>
</dbReference>
<proteinExistence type="predicted"/>
<dbReference type="Proteomes" id="UP001252875">
    <property type="component" value="Unassembled WGS sequence"/>
</dbReference>
<dbReference type="Gene3D" id="3.40.50.1820">
    <property type="entry name" value="alpha/beta hydrolase"/>
    <property type="match status" value="1"/>
</dbReference>
<reference evidence="3 4" key="1">
    <citation type="submission" date="2023-03" db="EMBL/GenBank/DDBJ databases">
        <authorList>
            <person name="Shen W."/>
            <person name="Cai J."/>
        </authorList>
    </citation>
    <scope>NUCLEOTIDE SEQUENCE [LARGE SCALE GENOMIC DNA]</scope>
    <source>
        <strain evidence="3 4">D6-4</strain>
    </source>
</reference>
<dbReference type="InterPro" id="IPR050300">
    <property type="entry name" value="GDXG_lipolytic_enzyme"/>
</dbReference>
<protein>
    <submittedName>
        <fullName evidence="3">Alpha/beta hydrolase</fullName>
    </submittedName>
</protein>
<dbReference type="InterPro" id="IPR013094">
    <property type="entry name" value="AB_hydrolase_3"/>
</dbReference>
<dbReference type="EMBL" id="JARPYI010000001">
    <property type="protein sequence ID" value="MDT2598166.1"/>
    <property type="molecule type" value="Genomic_DNA"/>
</dbReference>
<evidence type="ECO:0000313" key="4">
    <source>
        <dbReference type="Proteomes" id="UP001252875"/>
    </source>
</evidence>
<keyword evidence="4" id="KW-1185">Reference proteome</keyword>
<feature type="domain" description="Alpha/beta hydrolase fold-3" evidence="2">
    <location>
        <begin position="33"/>
        <end position="226"/>
    </location>
</feature>
<dbReference type="RefSeq" id="WP_311821451.1">
    <property type="nucleotide sequence ID" value="NZ_JARPYF010000001.1"/>
</dbReference>
<dbReference type="PANTHER" id="PTHR48081:SF3">
    <property type="entry name" value="ALPHA_BETA HYDROLASE FOLD-3 DOMAIN-CONTAINING PROTEIN"/>
    <property type="match status" value="1"/>
</dbReference>
<dbReference type="InterPro" id="IPR029058">
    <property type="entry name" value="AB_hydrolase_fold"/>
</dbReference>
<organism evidence="3 4">
    <name type="scientific">Enterococcus hulanensis</name>
    <dbReference type="NCBI Taxonomy" id="2559929"/>
    <lineage>
        <taxon>Bacteria</taxon>
        <taxon>Bacillati</taxon>
        <taxon>Bacillota</taxon>
        <taxon>Bacilli</taxon>
        <taxon>Lactobacillales</taxon>
        <taxon>Enterococcaceae</taxon>
        <taxon>Enterococcus</taxon>
    </lineage>
</organism>
<comment type="caution">
    <text evidence="3">The sequence shown here is derived from an EMBL/GenBank/DDBJ whole genome shotgun (WGS) entry which is preliminary data.</text>
</comment>
<accession>A0ABU3ETH6</accession>
<dbReference type="PANTHER" id="PTHR48081">
    <property type="entry name" value="AB HYDROLASE SUPERFAMILY PROTEIN C4A8.06C"/>
    <property type="match status" value="1"/>
</dbReference>
<evidence type="ECO:0000259" key="2">
    <source>
        <dbReference type="Pfam" id="PF07859"/>
    </source>
</evidence>
<dbReference type="GO" id="GO:0016787">
    <property type="term" value="F:hydrolase activity"/>
    <property type="evidence" value="ECO:0007669"/>
    <property type="project" value="UniProtKB-KW"/>
</dbReference>
<gene>
    <name evidence="3" type="ORF">P7D85_00180</name>
</gene>
<evidence type="ECO:0000256" key="1">
    <source>
        <dbReference type="ARBA" id="ARBA00022801"/>
    </source>
</evidence>
<dbReference type="Pfam" id="PF07859">
    <property type="entry name" value="Abhydrolase_3"/>
    <property type="match status" value="1"/>
</dbReference>
<name>A0ABU3ETH6_9ENTE</name>
<evidence type="ECO:0000313" key="3">
    <source>
        <dbReference type="EMBL" id="MDT2598166.1"/>
    </source>
</evidence>